<name>A0A1F6AY53_9BACT</name>
<dbReference type="GO" id="GO:0046872">
    <property type="term" value="F:metal ion binding"/>
    <property type="evidence" value="ECO:0007669"/>
    <property type="project" value="InterPro"/>
</dbReference>
<dbReference type="GO" id="GO:0005737">
    <property type="term" value="C:cytoplasm"/>
    <property type="evidence" value="ECO:0007669"/>
    <property type="project" value="UniProtKB-SubCell"/>
</dbReference>
<dbReference type="Gene3D" id="3.30.1490.20">
    <property type="entry name" value="ATP-grasp fold, A domain"/>
    <property type="match status" value="1"/>
</dbReference>
<dbReference type="InterPro" id="IPR011095">
    <property type="entry name" value="Dala_Dala_lig_C"/>
</dbReference>
<keyword evidence="5 9" id="KW-0547">Nucleotide-binding</keyword>
<dbReference type="Pfam" id="PF07478">
    <property type="entry name" value="Dala_Dala_lig_C"/>
    <property type="match status" value="1"/>
</dbReference>
<sequence>MEGCDPSIAVMKIAIIYSLPTRRALTTPYKATDEDTKDSAIEVSSALKEKGATIEILGIDEDSIEKIRSIHADVLFNLIEWDGFDTPLSVRALGLIESLHIPYTGPAVEAIEVCNDKVKMKKLLDVHGLPTPLWQLFTTGTEPIRDHLRFPVIVKLAWEHCSVGLTQDAIVQKKDDLAAAVKERIATFHQPVYVEEFIDGREFQVTILDGSKGLRVLPPAEIVFDTKGTGAFLTYESRWNEEHPEYETSHVVRAKLSPVRMQQLYRLAHKTFRMFGFRDYCRLDIRLSDDTFYILEANANPGLGDSDDYGMTVSYKAAGMTFADFCWEIVESCLRRKRV</sequence>
<dbReference type="SUPFAM" id="SSF56059">
    <property type="entry name" value="Glutathione synthetase ATP-binding domain-like"/>
    <property type="match status" value="1"/>
</dbReference>
<dbReference type="InterPro" id="IPR000291">
    <property type="entry name" value="D-Ala_lig_Van_CS"/>
</dbReference>
<evidence type="ECO:0000256" key="5">
    <source>
        <dbReference type="ARBA" id="ARBA00022741"/>
    </source>
</evidence>
<protein>
    <recommendedName>
        <fullName evidence="10">ATP-grasp domain-containing protein</fullName>
    </recommendedName>
</protein>
<evidence type="ECO:0000256" key="9">
    <source>
        <dbReference type="PROSITE-ProRule" id="PRU00409"/>
    </source>
</evidence>
<evidence type="ECO:0000256" key="4">
    <source>
        <dbReference type="ARBA" id="ARBA00022598"/>
    </source>
</evidence>
<evidence type="ECO:0000256" key="6">
    <source>
        <dbReference type="ARBA" id="ARBA00022840"/>
    </source>
</evidence>
<dbReference type="InterPro" id="IPR011761">
    <property type="entry name" value="ATP-grasp"/>
</dbReference>
<evidence type="ECO:0000256" key="1">
    <source>
        <dbReference type="ARBA" id="ARBA00004496"/>
    </source>
</evidence>
<dbReference type="InterPro" id="IPR013815">
    <property type="entry name" value="ATP_grasp_subdomain_1"/>
</dbReference>
<dbReference type="EMBL" id="MFJW01000019">
    <property type="protein sequence ID" value="OGG29580.1"/>
    <property type="molecule type" value="Genomic_DNA"/>
</dbReference>
<dbReference type="GO" id="GO:0005524">
    <property type="term" value="F:ATP binding"/>
    <property type="evidence" value="ECO:0007669"/>
    <property type="project" value="UniProtKB-UniRule"/>
</dbReference>
<dbReference type="GO" id="GO:0008360">
    <property type="term" value="P:regulation of cell shape"/>
    <property type="evidence" value="ECO:0007669"/>
    <property type="project" value="UniProtKB-KW"/>
</dbReference>
<evidence type="ECO:0000259" key="10">
    <source>
        <dbReference type="PROSITE" id="PS50975"/>
    </source>
</evidence>
<evidence type="ECO:0000256" key="8">
    <source>
        <dbReference type="ARBA" id="ARBA00022984"/>
    </source>
</evidence>
<dbReference type="GO" id="GO:0009252">
    <property type="term" value="P:peptidoglycan biosynthetic process"/>
    <property type="evidence" value="ECO:0007669"/>
    <property type="project" value="UniProtKB-KW"/>
</dbReference>
<keyword evidence="8" id="KW-0573">Peptidoglycan synthesis</keyword>
<dbReference type="Gene3D" id="3.40.50.20">
    <property type="match status" value="1"/>
</dbReference>
<organism evidence="11 12">
    <name type="scientific">Candidatus Gottesmanbacteria bacterium RIFCSPLOWO2_01_FULL_46_21</name>
    <dbReference type="NCBI Taxonomy" id="1798393"/>
    <lineage>
        <taxon>Bacteria</taxon>
        <taxon>Candidatus Gottesmaniibacteriota</taxon>
    </lineage>
</organism>
<comment type="caution">
    <text evidence="11">The sequence shown here is derived from an EMBL/GenBank/DDBJ whole genome shotgun (WGS) entry which is preliminary data.</text>
</comment>
<comment type="similarity">
    <text evidence="2">Belongs to the D-alanine--D-alanine ligase family.</text>
</comment>
<comment type="subcellular location">
    <subcellularLocation>
        <location evidence="1">Cytoplasm</location>
    </subcellularLocation>
</comment>
<evidence type="ECO:0000256" key="3">
    <source>
        <dbReference type="ARBA" id="ARBA00022490"/>
    </source>
</evidence>
<keyword evidence="4" id="KW-0436">Ligase</keyword>
<evidence type="ECO:0000256" key="2">
    <source>
        <dbReference type="ARBA" id="ARBA00010871"/>
    </source>
</evidence>
<proteinExistence type="inferred from homology"/>
<dbReference type="PANTHER" id="PTHR23132">
    <property type="entry name" value="D-ALANINE--D-ALANINE LIGASE"/>
    <property type="match status" value="1"/>
</dbReference>
<keyword evidence="7" id="KW-0133">Cell shape</keyword>
<dbReference type="AlphaFoldDB" id="A0A1F6AY53"/>
<gene>
    <name evidence="11" type="ORF">A2971_00885</name>
</gene>
<dbReference type="PROSITE" id="PS00844">
    <property type="entry name" value="DALA_DALA_LIGASE_2"/>
    <property type="match status" value="1"/>
</dbReference>
<reference evidence="11 12" key="1">
    <citation type="journal article" date="2016" name="Nat. Commun.">
        <title>Thousands of microbial genomes shed light on interconnected biogeochemical processes in an aquifer system.</title>
        <authorList>
            <person name="Anantharaman K."/>
            <person name="Brown C.T."/>
            <person name="Hug L.A."/>
            <person name="Sharon I."/>
            <person name="Castelle C.J."/>
            <person name="Probst A.J."/>
            <person name="Thomas B.C."/>
            <person name="Singh A."/>
            <person name="Wilkins M.J."/>
            <person name="Karaoz U."/>
            <person name="Brodie E.L."/>
            <person name="Williams K.H."/>
            <person name="Hubbard S.S."/>
            <person name="Banfield J.F."/>
        </authorList>
    </citation>
    <scope>NUCLEOTIDE SEQUENCE [LARGE SCALE GENOMIC DNA]</scope>
</reference>
<dbReference type="Gene3D" id="3.30.470.20">
    <property type="entry name" value="ATP-grasp fold, B domain"/>
    <property type="match status" value="1"/>
</dbReference>
<evidence type="ECO:0000313" key="11">
    <source>
        <dbReference type="EMBL" id="OGG29580.1"/>
    </source>
</evidence>
<dbReference type="GO" id="GO:0008716">
    <property type="term" value="F:D-alanine-D-alanine ligase activity"/>
    <property type="evidence" value="ECO:0007669"/>
    <property type="project" value="InterPro"/>
</dbReference>
<dbReference type="PANTHER" id="PTHR23132:SF23">
    <property type="entry name" value="D-ALANINE--D-ALANINE LIGASE B"/>
    <property type="match status" value="1"/>
</dbReference>
<feature type="domain" description="ATP-grasp" evidence="10">
    <location>
        <begin position="121"/>
        <end position="331"/>
    </location>
</feature>
<evidence type="ECO:0000256" key="7">
    <source>
        <dbReference type="ARBA" id="ARBA00022960"/>
    </source>
</evidence>
<dbReference type="PROSITE" id="PS50975">
    <property type="entry name" value="ATP_GRASP"/>
    <property type="match status" value="1"/>
</dbReference>
<evidence type="ECO:0000313" key="12">
    <source>
        <dbReference type="Proteomes" id="UP000178461"/>
    </source>
</evidence>
<accession>A0A1F6AY53</accession>
<keyword evidence="3" id="KW-0963">Cytoplasm</keyword>
<dbReference type="Proteomes" id="UP000178461">
    <property type="component" value="Unassembled WGS sequence"/>
</dbReference>
<keyword evidence="6 9" id="KW-0067">ATP-binding</keyword>